<dbReference type="PANTHER" id="PTHR47543">
    <property type="entry name" value="OS08G0169600 PROTEIN"/>
    <property type="match status" value="1"/>
</dbReference>
<keyword evidence="4" id="KW-1185">Reference proteome</keyword>
<feature type="compositionally biased region" description="Gly residues" evidence="2">
    <location>
        <begin position="289"/>
        <end position="313"/>
    </location>
</feature>
<sequence>MTIPLKYKSALVPDSRPSAPSRHRSGSGRNLEWYTWHLWKRLLTTELGLAGQQAPQLESAMPVDYTPPRGISDEPADYRALYIRRKAEVEKRSAAARERIAAANQLAQELKDSHKAKMIDKLAPSKRGRGSGTSGFASSGAGAGSAYLHKPRPDSRSSLLSKPGAQLKLLKDLGLVKPPAASKPATTVRTIRPAPVSAAATGHSSNLAGAHLLSRATGGQLGKPAGGAAGSGRQQGALADAVPSSQASSARAAAVAAAAAARSAATQAGTKRSASGAAHSPPPSKVGRTQGGTSHGSQGGGDSRGGAASGMGLGSEAAGGPPRPDPRVMFPRQAPPQSSPGQSKFSMPTARPMSTCQSFQGAGAQERQRAAAAAERAAARQAAAAGGRGLRPAEDL</sequence>
<feature type="compositionally biased region" description="Low complexity" evidence="2">
    <location>
        <begin position="134"/>
        <end position="146"/>
    </location>
</feature>
<feature type="region of interest" description="Disordered" evidence="2">
    <location>
        <begin position="121"/>
        <end position="160"/>
    </location>
</feature>
<gene>
    <name evidence="3" type="ORF">GPECTOR_61g814</name>
</gene>
<comment type="caution">
    <text evidence="3">The sequence shown here is derived from an EMBL/GenBank/DDBJ whole genome shotgun (WGS) entry which is preliminary data.</text>
</comment>
<feature type="coiled-coil region" evidence="1">
    <location>
        <begin position="86"/>
        <end position="113"/>
    </location>
</feature>
<evidence type="ECO:0000256" key="1">
    <source>
        <dbReference type="SAM" id="Coils"/>
    </source>
</evidence>
<feature type="compositionally biased region" description="Polar residues" evidence="2">
    <location>
        <begin position="339"/>
        <end position="359"/>
    </location>
</feature>
<evidence type="ECO:0000313" key="3">
    <source>
        <dbReference type="EMBL" id="KXZ44861.1"/>
    </source>
</evidence>
<name>A0A150G4W2_GONPE</name>
<reference evidence="4" key="1">
    <citation type="journal article" date="2016" name="Nat. Commun.">
        <title>The Gonium pectorale genome demonstrates co-option of cell cycle regulation during the evolution of multicellularity.</title>
        <authorList>
            <person name="Hanschen E.R."/>
            <person name="Marriage T.N."/>
            <person name="Ferris P.J."/>
            <person name="Hamaji T."/>
            <person name="Toyoda A."/>
            <person name="Fujiyama A."/>
            <person name="Neme R."/>
            <person name="Noguchi H."/>
            <person name="Minakuchi Y."/>
            <person name="Suzuki M."/>
            <person name="Kawai-Toyooka H."/>
            <person name="Smith D.R."/>
            <person name="Sparks H."/>
            <person name="Anderson J."/>
            <person name="Bakaric R."/>
            <person name="Luria V."/>
            <person name="Karger A."/>
            <person name="Kirschner M.W."/>
            <person name="Durand P.M."/>
            <person name="Michod R.E."/>
            <person name="Nozaki H."/>
            <person name="Olson B.J."/>
        </authorList>
    </citation>
    <scope>NUCLEOTIDE SEQUENCE [LARGE SCALE GENOMIC DNA]</scope>
    <source>
        <strain evidence="4">NIES-2863</strain>
    </source>
</reference>
<feature type="compositionally biased region" description="Gly residues" evidence="2">
    <location>
        <begin position="219"/>
        <end position="230"/>
    </location>
</feature>
<dbReference type="OrthoDB" id="540872at2759"/>
<dbReference type="AlphaFoldDB" id="A0A150G4W2"/>
<proteinExistence type="predicted"/>
<feature type="compositionally biased region" description="Low complexity" evidence="2">
    <location>
        <begin position="231"/>
        <end position="279"/>
    </location>
</feature>
<protein>
    <submittedName>
        <fullName evidence="3">Uncharacterized protein</fullName>
    </submittedName>
</protein>
<feature type="compositionally biased region" description="Low complexity" evidence="2">
    <location>
        <begin position="360"/>
        <end position="385"/>
    </location>
</feature>
<dbReference type="EMBL" id="LSYV01000062">
    <property type="protein sequence ID" value="KXZ44861.1"/>
    <property type="molecule type" value="Genomic_DNA"/>
</dbReference>
<dbReference type="PANTHER" id="PTHR47543:SF2">
    <property type="entry name" value="RNA POLYMERASE II TRANSCRIPTION FACTOR SIII SUBUNIT A"/>
    <property type="match status" value="1"/>
</dbReference>
<organism evidence="3 4">
    <name type="scientific">Gonium pectorale</name>
    <name type="common">Green alga</name>
    <dbReference type="NCBI Taxonomy" id="33097"/>
    <lineage>
        <taxon>Eukaryota</taxon>
        <taxon>Viridiplantae</taxon>
        <taxon>Chlorophyta</taxon>
        <taxon>core chlorophytes</taxon>
        <taxon>Chlorophyceae</taxon>
        <taxon>CS clade</taxon>
        <taxon>Chlamydomonadales</taxon>
        <taxon>Volvocaceae</taxon>
        <taxon>Gonium</taxon>
    </lineage>
</organism>
<keyword evidence="1" id="KW-0175">Coiled coil</keyword>
<evidence type="ECO:0000256" key="2">
    <source>
        <dbReference type="SAM" id="MobiDB-lite"/>
    </source>
</evidence>
<dbReference type="STRING" id="33097.A0A150G4W2"/>
<accession>A0A150G4W2</accession>
<evidence type="ECO:0000313" key="4">
    <source>
        <dbReference type="Proteomes" id="UP000075714"/>
    </source>
</evidence>
<dbReference type="Proteomes" id="UP000075714">
    <property type="component" value="Unassembled WGS sequence"/>
</dbReference>
<feature type="region of interest" description="Disordered" evidence="2">
    <location>
        <begin position="218"/>
        <end position="396"/>
    </location>
</feature>